<dbReference type="Proteomes" id="UP000826300">
    <property type="component" value="Chromosome"/>
</dbReference>
<evidence type="ECO:0000256" key="1">
    <source>
        <dbReference type="SAM" id="Coils"/>
    </source>
</evidence>
<keyword evidence="1" id="KW-0175">Coiled coil</keyword>
<evidence type="ECO:0000313" key="4">
    <source>
        <dbReference type="Proteomes" id="UP000826300"/>
    </source>
</evidence>
<keyword evidence="2" id="KW-1133">Transmembrane helix</keyword>
<keyword evidence="2" id="KW-0812">Transmembrane</keyword>
<evidence type="ECO:0000256" key="2">
    <source>
        <dbReference type="SAM" id="Phobius"/>
    </source>
</evidence>
<sequence length="318" mass="34412">MQGKIRLAMGATALLYLGPLLAGLAGQAWAAVPVFILTFLLWSIVMRPAAFPRAASAWTQPRIWIGALVQLAVQALLVLLLFGLGRGIGGVAGFLPVIHPALPVALSALSIPLTRLIWDPVKAEKLDALLDDALAQINGLALQGQRAREEDDRRKAELDAEVARIRARLEAGETDLRALHGRAPAWQLLRAVCDVKVNQGLTPALSTALVDFATDPALSMELQGQEAPCTAFMLVRDDPVATARFAERYAALLEADPEAYWDGPSNVFLRHAERAHAGTPAEAALHALRVAQYRMTRARRDRARALAGEEEWTDNPAP</sequence>
<dbReference type="EMBL" id="CP069370">
    <property type="protein sequence ID" value="QYZ68140.1"/>
    <property type="molecule type" value="Genomic_DNA"/>
</dbReference>
<dbReference type="AlphaFoldDB" id="A0A8G1EA11"/>
<dbReference type="KEGG" id="nsm:JO391_10020"/>
<accession>A0A8G1EA11</accession>
<protein>
    <submittedName>
        <fullName evidence="3">Uncharacterized protein</fullName>
    </submittedName>
</protein>
<reference evidence="3" key="1">
    <citation type="submission" date="2021-02" db="EMBL/GenBank/DDBJ databases">
        <title>Rhodobacter shimadae sp. nov., an aerobic anoxygenic phototrophic bacterium isolated from a hot spring.</title>
        <authorList>
            <person name="Muramatsu S."/>
            <person name="Haruta S."/>
            <person name="Hirose S."/>
            <person name="Hanada S."/>
        </authorList>
    </citation>
    <scope>NUCLEOTIDE SEQUENCE</scope>
    <source>
        <strain evidence="3">N10</strain>
    </source>
</reference>
<proteinExistence type="predicted"/>
<dbReference type="RefSeq" id="WP_220660363.1">
    <property type="nucleotide sequence ID" value="NZ_CP069370.1"/>
</dbReference>
<keyword evidence="4" id="KW-1185">Reference proteome</keyword>
<name>A0A8G1EA11_9RHOB</name>
<feature type="transmembrane region" description="Helical" evidence="2">
    <location>
        <begin position="32"/>
        <end position="51"/>
    </location>
</feature>
<evidence type="ECO:0000313" key="3">
    <source>
        <dbReference type="EMBL" id="QYZ68140.1"/>
    </source>
</evidence>
<organism evidence="3 4">
    <name type="scientific">Neotabrizicola shimadae</name>
    <dbReference type="NCBI Taxonomy" id="2807096"/>
    <lineage>
        <taxon>Bacteria</taxon>
        <taxon>Pseudomonadati</taxon>
        <taxon>Pseudomonadota</taxon>
        <taxon>Alphaproteobacteria</taxon>
        <taxon>Rhodobacterales</taxon>
        <taxon>Paracoccaceae</taxon>
        <taxon>Neotabrizicola</taxon>
    </lineage>
</organism>
<keyword evidence="2" id="KW-0472">Membrane</keyword>
<gene>
    <name evidence="3" type="ORF">JO391_10020</name>
</gene>
<feature type="coiled-coil region" evidence="1">
    <location>
        <begin position="148"/>
        <end position="175"/>
    </location>
</feature>
<feature type="transmembrane region" description="Helical" evidence="2">
    <location>
        <begin position="63"/>
        <end position="85"/>
    </location>
</feature>